<organism evidence="9 10">
    <name type="scientific">Zygosaccharomyces mellis</name>
    <dbReference type="NCBI Taxonomy" id="42258"/>
    <lineage>
        <taxon>Eukaryota</taxon>
        <taxon>Fungi</taxon>
        <taxon>Dikarya</taxon>
        <taxon>Ascomycota</taxon>
        <taxon>Saccharomycotina</taxon>
        <taxon>Saccharomycetes</taxon>
        <taxon>Saccharomycetales</taxon>
        <taxon>Saccharomycetaceae</taxon>
        <taxon>Zygosaccharomyces</taxon>
    </lineage>
</organism>
<dbReference type="CDD" id="cd24000">
    <property type="entry name" value="ASKHA_NBD_HK"/>
    <property type="match status" value="1"/>
</dbReference>
<dbReference type="InterPro" id="IPR043129">
    <property type="entry name" value="ATPase_NBD"/>
</dbReference>
<keyword evidence="3 6" id="KW-0547">Nucleotide-binding</keyword>
<dbReference type="AlphaFoldDB" id="A0A4C2E3F4"/>
<dbReference type="SUPFAM" id="SSF53067">
    <property type="entry name" value="Actin-like ATPase domain"/>
    <property type="match status" value="2"/>
</dbReference>
<keyword evidence="4 6" id="KW-0418">Kinase</keyword>
<dbReference type="EC" id="2.7.1.-" evidence="6"/>
<evidence type="ECO:0000259" key="8">
    <source>
        <dbReference type="Pfam" id="PF03727"/>
    </source>
</evidence>
<evidence type="ECO:0000256" key="6">
    <source>
        <dbReference type="RuleBase" id="RU362007"/>
    </source>
</evidence>
<evidence type="ECO:0000256" key="3">
    <source>
        <dbReference type="ARBA" id="ARBA00022741"/>
    </source>
</evidence>
<dbReference type="Gene3D" id="3.40.367.20">
    <property type="match status" value="1"/>
</dbReference>
<dbReference type="InterPro" id="IPR022673">
    <property type="entry name" value="Hexokinase_C"/>
</dbReference>
<name>A0A4C2E3F4_9SACH</name>
<proteinExistence type="inferred from homology"/>
<dbReference type="Proteomes" id="UP000301737">
    <property type="component" value="Unassembled WGS sequence"/>
</dbReference>
<dbReference type="GO" id="GO:0006013">
    <property type="term" value="P:mannose metabolic process"/>
    <property type="evidence" value="ECO:0007669"/>
    <property type="project" value="TreeGrafter"/>
</dbReference>
<comment type="caution">
    <text evidence="9">The sequence shown here is derived from an EMBL/GenBank/DDBJ whole genome shotgun (WGS) entry which is preliminary data.</text>
</comment>
<evidence type="ECO:0000256" key="1">
    <source>
        <dbReference type="ARBA" id="ARBA00009225"/>
    </source>
</evidence>
<evidence type="ECO:0000313" key="10">
    <source>
        <dbReference type="Proteomes" id="UP000301737"/>
    </source>
</evidence>
<dbReference type="PRINTS" id="PR00475">
    <property type="entry name" value="HEXOKINASE"/>
</dbReference>
<keyword evidence="10" id="KW-1185">Reference proteome</keyword>
<comment type="similarity">
    <text evidence="1 6">Belongs to the hexokinase family.</text>
</comment>
<dbReference type="PANTHER" id="PTHR19443:SF83">
    <property type="entry name" value="N-ACETYLGLUCOSAMINE KINASE"/>
    <property type="match status" value="1"/>
</dbReference>
<dbReference type="UniPathway" id="UPA00109">
    <property type="reaction ID" value="UER00180"/>
</dbReference>
<dbReference type="OrthoDB" id="419537at2759"/>
<gene>
    <name evidence="9" type="ORF">ZYGM_001439</name>
</gene>
<feature type="domain" description="Hexokinase C-terminal" evidence="8">
    <location>
        <begin position="323"/>
        <end position="413"/>
    </location>
</feature>
<dbReference type="PANTHER" id="PTHR19443">
    <property type="entry name" value="HEXOKINASE"/>
    <property type="match status" value="1"/>
</dbReference>
<protein>
    <recommendedName>
        <fullName evidence="6">Phosphotransferase</fullName>
        <ecNumber evidence="6">2.7.1.-</ecNumber>
    </recommendedName>
</protein>
<evidence type="ECO:0000313" key="9">
    <source>
        <dbReference type="EMBL" id="GCE98645.1"/>
    </source>
</evidence>
<keyword evidence="5 6" id="KW-0067">ATP-binding</keyword>
<dbReference type="GO" id="GO:0006006">
    <property type="term" value="P:glucose metabolic process"/>
    <property type="evidence" value="ECO:0007669"/>
    <property type="project" value="TreeGrafter"/>
</dbReference>
<dbReference type="PROSITE" id="PS51748">
    <property type="entry name" value="HEXOKINASE_2"/>
    <property type="match status" value="1"/>
</dbReference>
<dbReference type="GO" id="GO:0008865">
    <property type="term" value="F:fructokinase activity"/>
    <property type="evidence" value="ECO:0007669"/>
    <property type="project" value="TreeGrafter"/>
</dbReference>
<dbReference type="Pfam" id="PF00349">
    <property type="entry name" value="Hexokinase_1"/>
    <property type="match status" value="1"/>
</dbReference>
<reference evidence="9 10" key="1">
    <citation type="submission" date="2019-01" db="EMBL/GenBank/DDBJ databases">
        <title>Draft Genome Sequencing of Zygosaccharomyces mellis Ca-7.</title>
        <authorList>
            <person name="Shiwa Y."/>
            <person name="Kanesaki Y."/>
            <person name="Ishige T."/>
            <person name="Mura K."/>
            <person name="Hori T."/>
            <person name="Tamura T."/>
        </authorList>
    </citation>
    <scope>NUCLEOTIDE SEQUENCE [LARGE SCALE GENOMIC DNA]</scope>
    <source>
        <strain evidence="9 10">Ca-7</strain>
    </source>
</reference>
<evidence type="ECO:0000256" key="2">
    <source>
        <dbReference type="ARBA" id="ARBA00022679"/>
    </source>
</evidence>
<evidence type="ECO:0000259" key="7">
    <source>
        <dbReference type="Pfam" id="PF00349"/>
    </source>
</evidence>
<evidence type="ECO:0000256" key="4">
    <source>
        <dbReference type="ARBA" id="ARBA00022777"/>
    </source>
</evidence>
<dbReference type="Gene3D" id="3.30.420.40">
    <property type="match status" value="1"/>
</dbReference>
<accession>A0A4C2E3F4</accession>
<dbReference type="InterPro" id="IPR022672">
    <property type="entry name" value="Hexokinase_N"/>
</dbReference>
<feature type="domain" description="Hexokinase N-terminal" evidence="7">
    <location>
        <begin position="15"/>
        <end position="202"/>
    </location>
</feature>
<keyword evidence="2 6" id="KW-0808">Transferase</keyword>
<keyword evidence="6" id="KW-0324">Glycolysis</keyword>
<dbReference type="GO" id="GO:0001678">
    <property type="term" value="P:intracellular glucose homeostasis"/>
    <property type="evidence" value="ECO:0007669"/>
    <property type="project" value="InterPro"/>
</dbReference>
<dbReference type="EMBL" id="BIMX01000006">
    <property type="protein sequence ID" value="GCE98645.1"/>
    <property type="molecule type" value="Genomic_DNA"/>
</dbReference>
<dbReference type="GO" id="GO:0005536">
    <property type="term" value="F:D-glucose binding"/>
    <property type="evidence" value="ECO:0007669"/>
    <property type="project" value="InterPro"/>
</dbReference>
<dbReference type="GO" id="GO:0006096">
    <property type="term" value="P:glycolytic process"/>
    <property type="evidence" value="ECO:0007669"/>
    <property type="project" value="UniProtKB-UniPathway"/>
</dbReference>
<dbReference type="GO" id="GO:0005739">
    <property type="term" value="C:mitochondrion"/>
    <property type="evidence" value="ECO:0007669"/>
    <property type="project" value="TreeGrafter"/>
</dbReference>
<dbReference type="GO" id="GO:0019158">
    <property type="term" value="F:mannokinase activity"/>
    <property type="evidence" value="ECO:0007669"/>
    <property type="project" value="TreeGrafter"/>
</dbReference>
<dbReference type="InterPro" id="IPR001312">
    <property type="entry name" value="Hexokinase"/>
</dbReference>
<evidence type="ECO:0000256" key="5">
    <source>
        <dbReference type="ARBA" id="ARBA00022840"/>
    </source>
</evidence>
<dbReference type="Pfam" id="PF03727">
    <property type="entry name" value="Hexokinase_2"/>
    <property type="match status" value="1"/>
</dbReference>
<dbReference type="GO" id="GO:0004340">
    <property type="term" value="F:glucokinase activity"/>
    <property type="evidence" value="ECO:0007669"/>
    <property type="project" value="TreeGrafter"/>
</dbReference>
<dbReference type="GO" id="GO:0005829">
    <property type="term" value="C:cytosol"/>
    <property type="evidence" value="ECO:0007669"/>
    <property type="project" value="TreeGrafter"/>
</dbReference>
<dbReference type="GO" id="GO:0005524">
    <property type="term" value="F:ATP binding"/>
    <property type="evidence" value="ECO:0007669"/>
    <property type="project" value="UniProtKB-UniRule"/>
</dbReference>
<sequence>MTVNDSILSQIREQLIPSESLEHVSNKFQLELKNRLKNSEKSMIIGGWIPQKSTMRPSEKSPNTFLVIDFGGSTLKFALISMPTCEIVLQDGFIITDKFVDYKFFDTMITRISLKLNEHLAGEVQRPKFLVSITFSFPLNDKLEIITMSKGFEISPDIMHKSVKEIIASSFSRVLSNIPVQKFDVEVCNVINDSIAVYLTSKFMCKDESISLILGTGINSCFELCLEQVPPKKRPHNILDNCNCLINVEAGFLGDNTINITNFDYHEDGEKNMPLENVSSGKWMPITFANILNQYQIAGFGSTSINGELLVEIAENKYKGGLDDENLKLVQEISKLLIQRGAFYMVAMLLAVASFVNEDIDRNQSRKAAEVGYVGSFLEHSNYYKSQLALFSQDRIHFQFLHNSNLIGAAVATYLNKCN</sequence>